<proteinExistence type="predicted"/>
<evidence type="ECO:0000313" key="3">
    <source>
        <dbReference type="Proteomes" id="UP000485058"/>
    </source>
</evidence>
<gene>
    <name evidence="2" type="ORF">HaLaN_26541</name>
</gene>
<dbReference type="AlphaFoldDB" id="A0A6A0A6V4"/>
<evidence type="ECO:0000256" key="1">
    <source>
        <dbReference type="SAM" id="MobiDB-lite"/>
    </source>
</evidence>
<sequence length="226" mass="23813">MFSKQNQGYGAVGWQLSYETLHAGGWHVGECNSQSSRVWGGGGLIATSPQPLSYPTAAADAHARVEQPKRRGRECGVTAVLLPGVGFLLVGVPRVTAVKWDEVKCDTSQIGASFMASGCLPPAGPLPVAVGALNVLGADHAPLPAHACAEQHCFCFVLFMPAVGRHPRRLGQPGIADIQRLKREIRQDALVEARALQRAPWLTMPAPSGGTSAPHDTRSCLGSLPA</sequence>
<keyword evidence="3" id="KW-1185">Reference proteome</keyword>
<name>A0A6A0A6V4_HAELA</name>
<comment type="caution">
    <text evidence="2">The sequence shown here is derived from an EMBL/GenBank/DDBJ whole genome shotgun (WGS) entry which is preliminary data.</text>
</comment>
<reference evidence="2 3" key="1">
    <citation type="submission" date="2020-02" db="EMBL/GenBank/DDBJ databases">
        <title>Draft genome sequence of Haematococcus lacustris strain NIES-144.</title>
        <authorList>
            <person name="Morimoto D."/>
            <person name="Nakagawa S."/>
            <person name="Yoshida T."/>
            <person name="Sawayama S."/>
        </authorList>
    </citation>
    <scope>NUCLEOTIDE SEQUENCE [LARGE SCALE GENOMIC DNA]</scope>
    <source>
        <strain evidence="2 3">NIES-144</strain>
    </source>
</reference>
<dbReference type="Proteomes" id="UP000485058">
    <property type="component" value="Unassembled WGS sequence"/>
</dbReference>
<feature type="region of interest" description="Disordered" evidence="1">
    <location>
        <begin position="202"/>
        <end position="226"/>
    </location>
</feature>
<organism evidence="2 3">
    <name type="scientific">Haematococcus lacustris</name>
    <name type="common">Green alga</name>
    <name type="synonym">Haematococcus pluvialis</name>
    <dbReference type="NCBI Taxonomy" id="44745"/>
    <lineage>
        <taxon>Eukaryota</taxon>
        <taxon>Viridiplantae</taxon>
        <taxon>Chlorophyta</taxon>
        <taxon>core chlorophytes</taxon>
        <taxon>Chlorophyceae</taxon>
        <taxon>CS clade</taxon>
        <taxon>Chlamydomonadales</taxon>
        <taxon>Haematococcaceae</taxon>
        <taxon>Haematococcus</taxon>
    </lineage>
</organism>
<dbReference type="EMBL" id="BLLF01003746">
    <property type="protein sequence ID" value="GFH28107.1"/>
    <property type="molecule type" value="Genomic_DNA"/>
</dbReference>
<evidence type="ECO:0000313" key="2">
    <source>
        <dbReference type="EMBL" id="GFH28107.1"/>
    </source>
</evidence>
<protein>
    <submittedName>
        <fullName evidence="2">Uncharacterized protein</fullName>
    </submittedName>
</protein>
<accession>A0A6A0A6V4</accession>